<dbReference type="KEGG" id="sper:EW093_08120"/>
<organism evidence="2 3">
    <name type="scientific">Thiospirochaeta perfilievii</name>
    <dbReference type="NCBI Taxonomy" id="252967"/>
    <lineage>
        <taxon>Bacteria</taxon>
        <taxon>Pseudomonadati</taxon>
        <taxon>Spirochaetota</taxon>
        <taxon>Spirochaetia</taxon>
        <taxon>Spirochaetales</taxon>
        <taxon>Spirochaetaceae</taxon>
        <taxon>Thiospirochaeta</taxon>
    </lineage>
</organism>
<dbReference type="Proteomes" id="UP000323824">
    <property type="component" value="Chromosome"/>
</dbReference>
<keyword evidence="1" id="KW-1133">Transmembrane helix</keyword>
<evidence type="ECO:0000256" key="1">
    <source>
        <dbReference type="SAM" id="Phobius"/>
    </source>
</evidence>
<sequence>MIKKLPFLLLILSLLFLVVSITTLLIGSSRSKIYHQMKEAEVVRSYKELQELQEFKIKPFLLYSQISKNNAVKFKNMVAYKEVIEEKIKINTPSINLSLEEVDIKLKENYSIADFNTQFIDGDKHYYGIKPGSDVTIYVIPYHNDDFSGLKGYELYPGTPAQYLNFLSSPYIYYMIYVRFFIGIALLLFLLSMVINIRK</sequence>
<keyword evidence="1" id="KW-0472">Membrane</keyword>
<feature type="transmembrane region" description="Helical" evidence="1">
    <location>
        <begin position="171"/>
        <end position="195"/>
    </location>
</feature>
<evidence type="ECO:0000313" key="3">
    <source>
        <dbReference type="Proteomes" id="UP000323824"/>
    </source>
</evidence>
<accession>A0A5C1QAX6</accession>
<gene>
    <name evidence="2" type="ORF">EW093_08120</name>
</gene>
<reference evidence="2 3" key="1">
    <citation type="submission" date="2019-02" db="EMBL/GenBank/DDBJ databases">
        <authorList>
            <person name="Fomenkov A."/>
            <person name="Dubinina G."/>
            <person name="Grabovich M."/>
            <person name="Vincze T."/>
            <person name="Roberts R.J."/>
        </authorList>
    </citation>
    <scope>NUCLEOTIDE SEQUENCE [LARGE SCALE GENOMIC DNA]</scope>
    <source>
        <strain evidence="2 3">P</strain>
    </source>
</reference>
<protein>
    <submittedName>
        <fullName evidence="2">Uncharacterized protein</fullName>
    </submittedName>
</protein>
<dbReference type="AlphaFoldDB" id="A0A5C1QAX6"/>
<keyword evidence="1" id="KW-0812">Transmembrane</keyword>
<dbReference type="EMBL" id="CP035807">
    <property type="protein sequence ID" value="QEN04671.1"/>
    <property type="molecule type" value="Genomic_DNA"/>
</dbReference>
<dbReference type="RefSeq" id="WP_149567914.1">
    <property type="nucleotide sequence ID" value="NZ_CP035807.1"/>
</dbReference>
<reference evidence="2 3" key="2">
    <citation type="submission" date="2019-09" db="EMBL/GenBank/DDBJ databases">
        <title>Complete Genome Sequence and Methylome Analysis of free living Spirochaetas.</title>
        <authorList>
            <person name="Leshcheva N."/>
            <person name="Mikheeva N."/>
        </authorList>
    </citation>
    <scope>NUCLEOTIDE SEQUENCE [LARGE SCALE GENOMIC DNA]</scope>
    <source>
        <strain evidence="2 3">P</strain>
    </source>
</reference>
<name>A0A5C1QAX6_9SPIO</name>
<evidence type="ECO:0000313" key="2">
    <source>
        <dbReference type="EMBL" id="QEN04671.1"/>
    </source>
</evidence>
<proteinExistence type="predicted"/>
<keyword evidence="3" id="KW-1185">Reference proteome</keyword>